<dbReference type="Proteomes" id="UP001234989">
    <property type="component" value="Chromosome 6"/>
</dbReference>
<dbReference type="AlphaFoldDB" id="A0AAF0R024"/>
<evidence type="ECO:0000313" key="1">
    <source>
        <dbReference type="EMBL" id="WMV32806.1"/>
    </source>
</evidence>
<gene>
    <name evidence="1" type="ORF">MTR67_026191</name>
</gene>
<evidence type="ECO:0000313" key="2">
    <source>
        <dbReference type="Proteomes" id="UP001234989"/>
    </source>
</evidence>
<protein>
    <submittedName>
        <fullName evidence="1">Uncharacterized protein</fullName>
    </submittedName>
</protein>
<proteinExistence type="predicted"/>
<dbReference type="EMBL" id="CP133617">
    <property type="protein sequence ID" value="WMV32806.1"/>
    <property type="molecule type" value="Genomic_DNA"/>
</dbReference>
<accession>A0AAF0R024</accession>
<reference evidence="1" key="1">
    <citation type="submission" date="2023-08" db="EMBL/GenBank/DDBJ databases">
        <title>A de novo genome assembly of Solanum verrucosum Schlechtendal, a Mexican diploid species geographically isolated from the other diploid A-genome species in potato relatives.</title>
        <authorList>
            <person name="Hosaka K."/>
        </authorList>
    </citation>
    <scope>NUCLEOTIDE SEQUENCE</scope>
    <source>
        <tissue evidence="1">Young leaves</tissue>
    </source>
</reference>
<name>A0AAF0R024_SOLVR</name>
<sequence length="17" mass="2034">MVLWYVVMLLRLVLVVS</sequence>
<organism evidence="1 2">
    <name type="scientific">Solanum verrucosum</name>
    <dbReference type="NCBI Taxonomy" id="315347"/>
    <lineage>
        <taxon>Eukaryota</taxon>
        <taxon>Viridiplantae</taxon>
        <taxon>Streptophyta</taxon>
        <taxon>Embryophyta</taxon>
        <taxon>Tracheophyta</taxon>
        <taxon>Spermatophyta</taxon>
        <taxon>Magnoliopsida</taxon>
        <taxon>eudicotyledons</taxon>
        <taxon>Gunneridae</taxon>
        <taxon>Pentapetalae</taxon>
        <taxon>asterids</taxon>
        <taxon>lamiids</taxon>
        <taxon>Solanales</taxon>
        <taxon>Solanaceae</taxon>
        <taxon>Solanoideae</taxon>
        <taxon>Solaneae</taxon>
        <taxon>Solanum</taxon>
    </lineage>
</organism>
<keyword evidence="2" id="KW-1185">Reference proteome</keyword>